<dbReference type="STRING" id="1137280.D777_00614"/>
<protein>
    <submittedName>
        <fullName evidence="8">23S rRNA (Guanine-N-2-)-methyltransferase rlmG</fullName>
    </submittedName>
</protein>
<evidence type="ECO:0000256" key="3">
    <source>
        <dbReference type="ARBA" id="ARBA00022603"/>
    </source>
</evidence>
<evidence type="ECO:0000256" key="1">
    <source>
        <dbReference type="ARBA" id="ARBA00022490"/>
    </source>
</evidence>
<keyword evidence="3 8" id="KW-0489">Methyltransferase</keyword>
<keyword evidence="4 8" id="KW-0808">Transferase</keyword>
<dbReference type="AlphaFoldDB" id="A0A072NFU3"/>
<dbReference type="GO" id="GO:0008170">
    <property type="term" value="F:N-methyltransferase activity"/>
    <property type="evidence" value="ECO:0007669"/>
    <property type="project" value="UniProtKB-ARBA"/>
</dbReference>
<comment type="caution">
    <text evidence="8">The sequence shown here is derived from an EMBL/GenBank/DDBJ whole genome shotgun (WGS) entry which is preliminary data.</text>
</comment>
<feature type="domain" description="Methyltransferase small" evidence="6">
    <location>
        <begin position="204"/>
        <end position="376"/>
    </location>
</feature>
<dbReference type="SUPFAM" id="SSF53335">
    <property type="entry name" value="S-adenosyl-L-methionine-dependent methyltransferases"/>
    <property type="match status" value="2"/>
</dbReference>
<evidence type="ECO:0000256" key="4">
    <source>
        <dbReference type="ARBA" id="ARBA00022679"/>
    </source>
</evidence>
<dbReference type="InterPro" id="IPR029063">
    <property type="entry name" value="SAM-dependent_MTases_sf"/>
</dbReference>
<dbReference type="Pfam" id="PF26049">
    <property type="entry name" value="RLMG_N"/>
    <property type="match status" value="1"/>
</dbReference>
<evidence type="ECO:0000259" key="6">
    <source>
        <dbReference type="Pfam" id="PF05175"/>
    </source>
</evidence>
<dbReference type="Gene3D" id="3.40.50.150">
    <property type="entry name" value="Vaccinia Virus protein VP39"/>
    <property type="match status" value="2"/>
</dbReference>
<dbReference type="GO" id="GO:0032259">
    <property type="term" value="P:methylation"/>
    <property type="evidence" value="ECO:0007669"/>
    <property type="project" value="UniProtKB-KW"/>
</dbReference>
<evidence type="ECO:0000256" key="2">
    <source>
        <dbReference type="ARBA" id="ARBA00022552"/>
    </source>
</evidence>
<evidence type="ECO:0000259" key="7">
    <source>
        <dbReference type="Pfam" id="PF26049"/>
    </source>
</evidence>
<dbReference type="InterPro" id="IPR007848">
    <property type="entry name" value="Small_mtfrase_dom"/>
</dbReference>
<keyword evidence="9" id="KW-1185">Reference proteome</keyword>
<sequence length="386" mass="41395">MPEMTSAVFETLTGPLTLMRPGAGRSLRAWDAADELLVQQAQERLSGCCDPRVLVVDDNFGALALGLNSYSPELVADSAVLAGALPRNAALNPDVGDVAAVQSWLTPPEGPFDLVVMRIPRHADYLGWLLRWINGVLAEGGLLLAGGMIKHLPDRSVDVFGAAVTTEEVLPARKKARVVVCRAGVSLLDGWSDCWKGYGLDSGMSVQALPAVFARDRLDVGTRLFLPQVRKAVATLSEGSRVLDLACGNGVVGLTALEQNQGLSVTFSDVSSQAVMSVQRNLAACFSGCHVDVAHADGMPRDAGRFDLILLNPPFHEGGTVGDHIALRLFRQAARHLAPNGRLLIVGNRHLGYHRTLRQWFGDVTQVDANPKFVVFSAQRPQAGRS</sequence>
<dbReference type="Proteomes" id="UP000035057">
    <property type="component" value="Unassembled WGS sequence"/>
</dbReference>
<accession>A0A072NFU3</accession>
<dbReference type="PROSITE" id="PS00092">
    <property type="entry name" value="N6_MTASE"/>
    <property type="match status" value="1"/>
</dbReference>
<dbReference type="PANTHER" id="PTHR47816:SF5">
    <property type="entry name" value="RIBOSOMAL RNA LARGE SUBUNIT METHYLTRANSFERASE G"/>
    <property type="match status" value="1"/>
</dbReference>
<dbReference type="InterPro" id="IPR058679">
    <property type="entry name" value="RlmG_N"/>
</dbReference>
<evidence type="ECO:0000313" key="9">
    <source>
        <dbReference type="Proteomes" id="UP000035057"/>
    </source>
</evidence>
<feature type="domain" description="RlmG N-terminal" evidence="7">
    <location>
        <begin position="9"/>
        <end position="182"/>
    </location>
</feature>
<keyword evidence="5" id="KW-0949">S-adenosyl-L-methionine</keyword>
<evidence type="ECO:0000256" key="5">
    <source>
        <dbReference type="ARBA" id="ARBA00022691"/>
    </source>
</evidence>
<dbReference type="Pfam" id="PF05175">
    <property type="entry name" value="MTS"/>
    <property type="match status" value="1"/>
</dbReference>
<keyword evidence="1" id="KW-0963">Cytoplasm</keyword>
<dbReference type="GO" id="GO:0006364">
    <property type="term" value="P:rRNA processing"/>
    <property type="evidence" value="ECO:0007669"/>
    <property type="project" value="UniProtKB-KW"/>
</dbReference>
<dbReference type="InterPro" id="IPR002052">
    <property type="entry name" value="DNA_methylase_N6_adenine_CS"/>
</dbReference>
<dbReference type="CDD" id="cd02440">
    <property type="entry name" value="AdoMet_MTases"/>
    <property type="match status" value="1"/>
</dbReference>
<organism evidence="8 9">
    <name type="scientific">Marinobacter nitratireducens</name>
    <dbReference type="NCBI Taxonomy" id="1137280"/>
    <lineage>
        <taxon>Bacteria</taxon>
        <taxon>Pseudomonadati</taxon>
        <taxon>Pseudomonadota</taxon>
        <taxon>Gammaproteobacteria</taxon>
        <taxon>Pseudomonadales</taxon>
        <taxon>Marinobacteraceae</taxon>
        <taxon>Marinobacter</taxon>
    </lineage>
</organism>
<dbReference type="GO" id="GO:0003676">
    <property type="term" value="F:nucleic acid binding"/>
    <property type="evidence" value="ECO:0007669"/>
    <property type="project" value="InterPro"/>
</dbReference>
<proteinExistence type="predicted"/>
<evidence type="ECO:0000313" key="8">
    <source>
        <dbReference type="EMBL" id="KEF31980.1"/>
    </source>
</evidence>
<dbReference type="PANTHER" id="PTHR47816">
    <property type="entry name" value="RIBOSOMAL RNA SMALL SUBUNIT METHYLTRANSFERASE C"/>
    <property type="match status" value="1"/>
</dbReference>
<reference evidence="8 9" key="1">
    <citation type="submission" date="2012-12" db="EMBL/GenBank/DDBJ databases">
        <title>Genome assembly of Marinobacter sp. AK21.</title>
        <authorList>
            <person name="Khatri I."/>
            <person name="Kumar R."/>
            <person name="Vaidya B."/>
            <person name="Subramanian S."/>
            <person name="Pinnaka A."/>
        </authorList>
    </citation>
    <scope>NUCLEOTIDE SEQUENCE [LARGE SCALE GENOMIC DNA]</scope>
    <source>
        <strain evidence="8 9">AK21</strain>
    </source>
</reference>
<dbReference type="GO" id="GO:0008757">
    <property type="term" value="F:S-adenosylmethionine-dependent methyltransferase activity"/>
    <property type="evidence" value="ECO:0007669"/>
    <property type="project" value="InterPro"/>
</dbReference>
<dbReference type="InterPro" id="IPR046977">
    <property type="entry name" value="RsmC/RlmG"/>
</dbReference>
<keyword evidence="2" id="KW-0698">rRNA processing</keyword>
<gene>
    <name evidence="8" type="ORF">D777_00614</name>
</gene>
<dbReference type="PATRIC" id="fig|1137280.3.peg.430"/>
<dbReference type="EMBL" id="ANIE01000003">
    <property type="protein sequence ID" value="KEF31980.1"/>
    <property type="molecule type" value="Genomic_DNA"/>
</dbReference>
<name>A0A072NFU3_9GAMM</name>